<dbReference type="PROSITE" id="PS51747">
    <property type="entry name" value="CYT_DCMP_DEAMINASES_2"/>
    <property type="match status" value="1"/>
</dbReference>
<evidence type="ECO:0000256" key="2">
    <source>
        <dbReference type="ARBA" id="ARBA00038160"/>
    </source>
</evidence>
<dbReference type="PANTHER" id="PTHR11079">
    <property type="entry name" value="CYTOSINE DEAMINASE FAMILY MEMBER"/>
    <property type="match status" value="1"/>
</dbReference>
<gene>
    <name evidence="5 6" type="primary">LOC140035189</name>
</gene>
<dbReference type="Proteomes" id="UP001652660">
    <property type="component" value="Chromosome 2c"/>
</dbReference>
<evidence type="ECO:0000313" key="4">
    <source>
        <dbReference type="Proteomes" id="UP001652660"/>
    </source>
</evidence>
<keyword evidence="4" id="KW-1185">Reference proteome</keyword>
<dbReference type="GeneID" id="140035189"/>
<dbReference type="SUPFAM" id="SSF53927">
    <property type="entry name" value="Cytidine deaminase-like"/>
    <property type="match status" value="1"/>
</dbReference>
<dbReference type="RefSeq" id="XP_071931237.1">
    <property type="nucleotide sequence ID" value="XM_072075136.1"/>
</dbReference>
<protein>
    <submittedName>
        <fullName evidence="5">tRNA-specific adenosine deaminase TAD3-like isoform X1</fullName>
    </submittedName>
    <submittedName>
        <fullName evidence="6">tRNA-specific adenosine deaminase TAD3-like isoform X2</fullName>
    </submittedName>
</protein>
<accession>A0ABM4WHG2</accession>
<keyword evidence="1" id="KW-0819">tRNA processing</keyword>
<proteinExistence type="inferred from homology"/>
<dbReference type="PANTHER" id="PTHR11079:SF156">
    <property type="entry name" value="INACTIVE TRNA-SPECIFIC ADENOSINE DEAMINASE-LIKE PROTEIN 3-RELATED"/>
    <property type="match status" value="1"/>
</dbReference>
<name>A0ABM4WHG2_COFAR</name>
<evidence type="ECO:0000259" key="3">
    <source>
        <dbReference type="PROSITE" id="PS51747"/>
    </source>
</evidence>
<feature type="domain" description="CMP/dCMP-type deaminase" evidence="3">
    <location>
        <begin position="346"/>
        <end position="470"/>
    </location>
</feature>
<dbReference type="Gene3D" id="3.40.140.10">
    <property type="entry name" value="Cytidine Deaminase, domain 2"/>
    <property type="match status" value="1"/>
</dbReference>
<evidence type="ECO:0000256" key="1">
    <source>
        <dbReference type="ARBA" id="ARBA00022694"/>
    </source>
</evidence>
<sequence>MAIWYWVIRGTTTSSPNRSLVLVSWHSGLKPAPPPPPEASLLQHYPPCYVSFFLPSPSLYLWCEHTSAEMNNSSEGINKVVVASAAEEEQQCRIIYIPDKPPVPPHLQPTVYVHAAVIEPKHANTLVRKLNQIAPLEKLRHVKRVRKKSQDGGKNELSVILCSASESDSELDGAPNDVLELVKQYQLSTFVAKVCRYAASTKEEWDEQCKFWPTSYHPPTYNISGTTGFSKEDTKSVFGFMKYAVDLARSCSNLVVNAAVIVDPSTKQVISSACDQDLSRTGCKFKTNMETNCFKHEPFTPTCTSESENHQTLFASHVSNLKGLHICVSCLHPWGWTEQQLPESSISWHPLRHAAMVAIEHSAARDRLLYPDSGHSGAEMIEEGYLVPSSTGLPSKRQKINFTQDGNDENLDWKTNALQSDSAKPYLCTGYDIYLVWEPCTMCAMALVHQRVKRIFYALPNPNAGALGSVHRLQGERSLNHHYAVFRVLLPEEMVKDETLVSIISNNYQIKT</sequence>
<evidence type="ECO:0000313" key="5">
    <source>
        <dbReference type="RefSeq" id="XP_071931236.1"/>
    </source>
</evidence>
<dbReference type="RefSeq" id="XP_071931236.1">
    <property type="nucleotide sequence ID" value="XM_072075135.1"/>
</dbReference>
<dbReference type="InterPro" id="IPR016193">
    <property type="entry name" value="Cytidine_deaminase-like"/>
</dbReference>
<evidence type="ECO:0000313" key="6">
    <source>
        <dbReference type="RefSeq" id="XP_071931237.1"/>
    </source>
</evidence>
<reference evidence="5 6" key="1">
    <citation type="submission" date="2025-05" db="UniProtKB">
        <authorList>
            <consortium name="RefSeq"/>
        </authorList>
    </citation>
    <scope>IDENTIFICATION</scope>
    <source>
        <tissue evidence="5 6">Leaves</tissue>
    </source>
</reference>
<dbReference type="InterPro" id="IPR002125">
    <property type="entry name" value="CMP_dCMP_dom"/>
</dbReference>
<comment type="similarity">
    <text evidence="2">Belongs to the cytidine and deoxycytidylate deaminase family. ADAT3 subfamily.</text>
</comment>
<organism evidence="4 6">
    <name type="scientific">Coffea arabica</name>
    <name type="common">Arabian coffee</name>
    <dbReference type="NCBI Taxonomy" id="13443"/>
    <lineage>
        <taxon>Eukaryota</taxon>
        <taxon>Viridiplantae</taxon>
        <taxon>Streptophyta</taxon>
        <taxon>Embryophyta</taxon>
        <taxon>Tracheophyta</taxon>
        <taxon>Spermatophyta</taxon>
        <taxon>Magnoliopsida</taxon>
        <taxon>eudicotyledons</taxon>
        <taxon>Gunneridae</taxon>
        <taxon>Pentapetalae</taxon>
        <taxon>asterids</taxon>
        <taxon>lamiids</taxon>
        <taxon>Gentianales</taxon>
        <taxon>Rubiaceae</taxon>
        <taxon>Ixoroideae</taxon>
        <taxon>Gardenieae complex</taxon>
        <taxon>Bertiereae - Coffeeae clade</taxon>
        <taxon>Coffeeae</taxon>
        <taxon>Coffea</taxon>
    </lineage>
</organism>